<dbReference type="PIRSF" id="PIRSF002869">
    <property type="entry name" value="MviN"/>
    <property type="match status" value="1"/>
</dbReference>
<evidence type="ECO:0000256" key="5">
    <source>
        <dbReference type="ARBA" id="ARBA00022984"/>
    </source>
</evidence>
<feature type="transmembrane region" description="Helical" evidence="10">
    <location>
        <begin position="191"/>
        <end position="210"/>
    </location>
</feature>
<dbReference type="PANTHER" id="PTHR47019:SF1">
    <property type="entry name" value="LIPID II FLIPPASE MURJ"/>
    <property type="match status" value="1"/>
</dbReference>
<keyword evidence="2 10" id="KW-1003">Cell membrane</keyword>
<dbReference type="CDD" id="cd13123">
    <property type="entry name" value="MATE_MurJ_like"/>
    <property type="match status" value="1"/>
</dbReference>
<keyword evidence="3 10" id="KW-0812">Transmembrane</keyword>
<evidence type="ECO:0000256" key="1">
    <source>
        <dbReference type="ARBA" id="ARBA00004651"/>
    </source>
</evidence>
<feature type="transmembrane region" description="Helical" evidence="10">
    <location>
        <begin position="38"/>
        <end position="57"/>
    </location>
</feature>
<keyword evidence="7 10" id="KW-0472">Membrane</keyword>
<dbReference type="InterPro" id="IPR004268">
    <property type="entry name" value="MurJ"/>
</dbReference>
<feature type="transmembrane region" description="Helical" evidence="10">
    <location>
        <begin position="400"/>
        <end position="419"/>
    </location>
</feature>
<dbReference type="InterPro" id="IPR051050">
    <property type="entry name" value="Lipid_II_flippase_MurJ/MviN"/>
</dbReference>
<sequence>MVGMNNKKTDSTHTLFKSAKHFFSGTLLSRISGMGRDIAMTFAFGTSPAVAAFLLAFRFAHLCRRLFGEGALHAAFIPLFEDARAQSTTDAYTFFLGLKGSLSLFLMTLTLLIMGGLGVALSLGSLSLGNQEIVWLTFLMMPSLFFICLFGLNSAFLNCEKRFFIPGISPVIFNVISIISALLLQSSLPEYAMVWLSFSVILGCACQWLMTLPSIYSLFQDESFHFSWGQLIPSLSILTRLGKPLLFGIVGVAASQINNTMDVLFARYASAEGPAYLWYAIRLQQLPLALFGISLSGALLPPLTRAIKENQPQLFAQFLRFSLEKAFALMIPLSFALLLLAGPSINFIYGRGQFSDHSTYQTALCLWGYGCGLLPMALVLILASVFYAQKNYRIPMIASMIAMGLNGFLNTVLVGMLGWGAASVALATSISAWVNVFYLLIALPKKEFLFPLLRPLSKITAVSFLAFFGAWASTHFLIGDTSFQALLFQVPVQFPREFLMQCFCFFGEALLFFLFLGLASWIFKISEIKNFFNTHPSQEEQPLPLQSL</sequence>
<gene>
    <name evidence="10" type="primary">murJ</name>
    <name evidence="12" type="ORF">DB43_EO00090</name>
</gene>
<evidence type="ECO:0000256" key="9">
    <source>
        <dbReference type="ARBA" id="ARBA00061532"/>
    </source>
</evidence>
<evidence type="ECO:0000256" key="11">
    <source>
        <dbReference type="PIRNR" id="PIRNR002869"/>
    </source>
</evidence>
<accession>A0A0C1EDL6</accession>
<dbReference type="GO" id="GO:0008360">
    <property type="term" value="P:regulation of cell shape"/>
    <property type="evidence" value="ECO:0007669"/>
    <property type="project" value="UniProtKB-UniRule"/>
</dbReference>
<comment type="caution">
    <text evidence="12">The sequence shown here is derived from an EMBL/GenBank/DDBJ whole genome shotgun (WGS) entry which is preliminary data.</text>
</comment>
<comment type="pathway">
    <text evidence="10">Cell wall biogenesis; peptidoglycan biosynthesis.</text>
</comment>
<feature type="transmembrane region" description="Helical" evidence="10">
    <location>
        <begin position="498"/>
        <end position="523"/>
    </location>
</feature>
<dbReference type="GO" id="GO:0009252">
    <property type="term" value="P:peptidoglycan biosynthetic process"/>
    <property type="evidence" value="ECO:0007669"/>
    <property type="project" value="UniProtKB-UniRule"/>
</dbReference>
<dbReference type="HAMAP" id="MF_02078">
    <property type="entry name" value="MurJ_MviN"/>
    <property type="match status" value="1"/>
</dbReference>
<protein>
    <recommendedName>
        <fullName evidence="10">Probable lipid II flippase MurJ</fullName>
    </recommendedName>
</protein>
<comment type="subcellular location">
    <subcellularLocation>
        <location evidence="1 10">Cell membrane</location>
        <topology evidence="1 10">Multi-pass membrane protein</topology>
    </subcellularLocation>
</comment>
<comment type="caution">
    <text evidence="10">Lacks conserved residue(s) required for the propagation of feature annotation.</text>
</comment>
<evidence type="ECO:0000313" key="13">
    <source>
        <dbReference type="Proteomes" id="UP000031307"/>
    </source>
</evidence>
<evidence type="ECO:0000256" key="10">
    <source>
        <dbReference type="HAMAP-Rule" id="MF_02078"/>
    </source>
</evidence>
<dbReference type="EMBL" id="JSAM01000034">
    <property type="protein sequence ID" value="KIA78173.1"/>
    <property type="molecule type" value="Genomic_DNA"/>
</dbReference>
<dbReference type="AlphaFoldDB" id="A0A0C1EDL6"/>
<dbReference type="Pfam" id="PF03023">
    <property type="entry name" value="MurJ"/>
    <property type="match status" value="1"/>
</dbReference>
<dbReference type="PATRIC" id="fig|83552.4.peg.628"/>
<dbReference type="PRINTS" id="PR01806">
    <property type="entry name" value="VIRFACTRMVIN"/>
</dbReference>
<keyword evidence="4 10" id="KW-0133">Cell shape</keyword>
<evidence type="ECO:0000313" key="12">
    <source>
        <dbReference type="EMBL" id="KIA78173.1"/>
    </source>
</evidence>
<keyword evidence="10 11" id="KW-0813">Transport</keyword>
<evidence type="ECO:0000256" key="4">
    <source>
        <dbReference type="ARBA" id="ARBA00022960"/>
    </source>
</evidence>
<evidence type="ECO:0000256" key="6">
    <source>
        <dbReference type="ARBA" id="ARBA00022989"/>
    </source>
</evidence>
<organism evidence="12 13">
    <name type="scientific">Parachlamydia acanthamoebae</name>
    <dbReference type="NCBI Taxonomy" id="83552"/>
    <lineage>
        <taxon>Bacteria</taxon>
        <taxon>Pseudomonadati</taxon>
        <taxon>Chlamydiota</taxon>
        <taxon>Chlamydiia</taxon>
        <taxon>Parachlamydiales</taxon>
        <taxon>Parachlamydiaceae</taxon>
        <taxon>Parachlamydia</taxon>
    </lineage>
</organism>
<comment type="similarity">
    <text evidence="9 10 11">Belongs to the MurJ/MviN family.</text>
</comment>
<feature type="transmembrane region" description="Helical" evidence="10">
    <location>
        <begin position="104"/>
        <end position="127"/>
    </location>
</feature>
<comment type="function">
    <text evidence="8 10 11">Involved in peptidoglycan biosynthesis. Transports lipid-linked peptidoglycan precursors from the inner to the outer leaflet of the cytoplasmic membrane.</text>
</comment>
<feature type="transmembrane region" description="Helical" evidence="10">
    <location>
        <begin position="366"/>
        <end position="388"/>
    </location>
</feature>
<evidence type="ECO:0000256" key="3">
    <source>
        <dbReference type="ARBA" id="ARBA00022692"/>
    </source>
</evidence>
<name>A0A0C1EDL6_9BACT</name>
<evidence type="ECO:0000256" key="2">
    <source>
        <dbReference type="ARBA" id="ARBA00022475"/>
    </source>
</evidence>
<dbReference type="PANTHER" id="PTHR47019">
    <property type="entry name" value="LIPID II FLIPPASE MURJ"/>
    <property type="match status" value="1"/>
</dbReference>
<dbReference type="GO" id="GO:0034204">
    <property type="term" value="P:lipid translocation"/>
    <property type="evidence" value="ECO:0007669"/>
    <property type="project" value="TreeGrafter"/>
</dbReference>
<feature type="transmembrane region" description="Helical" evidence="10">
    <location>
        <begin position="327"/>
        <end position="346"/>
    </location>
</feature>
<dbReference type="NCBIfam" id="TIGR01695">
    <property type="entry name" value="murJ_mviN"/>
    <property type="match status" value="1"/>
</dbReference>
<dbReference type="GO" id="GO:0015648">
    <property type="term" value="F:lipid-linked peptidoglycan transporter activity"/>
    <property type="evidence" value="ECO:0007669"/>
    <property type="project" value="UniProtKB-UniRule"/>
</dbReference>
<dbReference type="GO" id="GO:0071555">
    <property type="term" value="P:cell wall organization"/>
    <property type="evidence" value="ECO:0007669"/>
    <property type="project" value="UniProtKB-UniRule"/>
</dbReference>
<keyword evidence="6 10" id="KW-1133">Transmembrane helix</keyword>
<keyword evidence="10 11" id="KW-0961">Cell wall biogenesis/degradation</keyword>
<feature type="transmembrane region" description="Helical" evidence="10">
    <location>
        <begin position="425"/>
        <end position="444"/>
    </location>
</feature>
<evidence type="ECO:0000256" key="8">
    <source>
        <dbReference type="ARBA" id="ARBA00060041"/>
    </source>
</evidence>
<feature type="transmembrane region" description="Helical" evidence="10">
    <location>
        <begin position="164"/>
        <end position="185"/>
    </location>
</feature>
<feature type="transmembrane region" description="Helical" evidence="10">
    <location>
        <begin position="133"/>
        <end position="152"/>
    </location>
</feature>
<feature type="transmembrane region" description="Helical" evidence="10">
    <location>
        <begin position="456"/>
        <end position="478"/>
    </location>
</feature>
<keyword evidence="5 10" id="KW-0573">Peptidoglycan synthesis</keyword>
<dbReference type="Proteomes" id="UP000031307">
    <property type="component" value="Unassembled WGS sequence"/>
</dbReference>
<dbReference type="UniPathway" id="UPA00219"/>
<dbReference type="GO" id="GO:0005886">
    <property type="term" value="C:plasma membrane"/>
    <property type="evidence" value="ECO:0007669"/>
    <property type="project" value="UniProtKB-SubCell"/>
</dbReference>
<evidence type="ECO:0000256" key="7">
    <source>
        <dbReference type="ARBA" id="ARBA00023136"/>
    </source>
</evidence>
<reference evidence="12 13" key="1">
    <citation type="journal article" date="2014" name="Mol. Biol. Evol.">
        <title>Massive expansion of Ubiquitination-related gene families within the Chlamydiae.</title>
        <authorList>
            <person name="Domman D."/>
            <person name="Collingro A."/>
            <person name="Lagkouvardos I."/>
            <person name="Gehre L."/>
            <person name="Weinmaier T."/>
            <person name="Rattei T."/>
            <person name="Subtil A."/>
            <person name="Horn M."/>
        </authorList>
    </citation>
    <scope>NUCLEOTIDE SEQUENCE [LARGE SCALE GENOMIC DNA]</scope>
    <source>
        <strain evidence="12 13">OEW1</strain>
    </source>
</reference>
<proteinExistence type="inferred from homology"/>